<protein>
    <recommendedName>
        <fullName evidence="4">Large ribosomal subunit protein uL4m</fullName>
    </recommendedName>
</protein>
<feature type="region of interest" description="Disordered" evidence="5">
    <location>
        <begin position="142"/>
        <end position="182"/>
    </location>
</feature>
<dbReference type="Pfam" id="PF00573">
    <property type="entry name" value="Ribosomal_L4"/>
    <property type="match status" value="1"/>
</dbReference>
<dbReference type="AlphaFoldDB" id="A0AB34KZ09"/>
<keyword evidence="2" id="KW-0689">Ribosomal protein</keyword>
<evidence type="ECO:0000313" key="7">
    <source>
        <dbReference type="Proteomes" id="UP000803884"/>
    </source>
</evidence>
<dbReference type="PANTHER" id="PTHR10746">
    <property type="entry name" value="50S RIBOSOMAL PROTEIN L4"/>
    <property type="match status" value="1"/>
</dbReference>
<evidence type="ECO:0000256" key="1">
    <source>
        <dbReference type="ARBA" id="ARBA00010528"/>
    </source>
</evidence>
<gene>
    <name evidence="6" type="ORF">WHR41_01063</name>
</gene>
<dbReference type="NCBIfam" id="TIGR03953">
    <property type="entry name" value="rplD_bact"/>
    <property type="match status" value="1"/>
</dbReference>
<evidence type="ECO:0000256" key="2">
    <source>
        <dbReference type="ARBA" id="ARBA00022980"/>
    </source>
</evidence>
<dbReference type="EMBL" id="JAAQHG020000003">
    <property type="protein sequence ID" value="KAL1590259.1"/>
    <property type="molecule type" value="Genomic_DNA"/>
</dbReference>
<feature type="region of interest" description="Disordered" evidence="5">
    <location>
        <begin position="60"/>
        <end position="87"/>
    </location>
</feature>
<comment type="caution">
    <text evidence="6">The sequence shown here is derived from an EMBL/GenBank/DDBJ whole genome shotgun (WGS) entry which is preliminary data.</text>
</comment>
<dbReference type="GO" id="GO:1990904">
    <property type="term" value="C:ribonucleoprotein complex"/>
    <property type="evidence" value="ECO:0007669"/>
    <property type="project" value="UniProtKB-KW"/>
</dbReference>
<name>A0AB34KZ09_9PEZI</name>
<dbReference type="InterPro" id="IPR002136">
    <property type="entry name" value="Ribosomal_uL4"/>
</dbReference>
<dbReference type="GO" id="GO:0003735">
    <property type="term" value="F:structural constituent of ribosome"/>
    <property type="evidence" value="ECO:0007669"/>
    <property type="project" value="InterPro"/>
</dbReference>
<proteinExistence type="inferred from homology"/>
<comment type="similarity">
    <text evidence="1">Belongs to the universal ribosomal protein uL4 family.</text>
</comment>
<reference evidence="6 7" key="1">
    <citation type="journal article" date="2020" name="Microbiol. Resour. Announc.">
        <title>Draft Genome Sequence of a Cladosporium Species Isolated from the Mesophotic Ascidian Didemnum maculosum.</title>
        <authorList>
            <person name="Gioti A."/>
            <person name="Siaperas R."/>
            <person name="Nikolaivits E."/>
            <person name="Le Goff G."/>
            <person name="Ouazzani J."/>
            <person name="Kotoulas G."/>
            <person name="Topakas E."/>
        </authorList>
    </citation>
    <scope>NUCLEOTIDE SEQUENCE [LARGE SCALE GENOMIC DNA]</scope>
    <source>
        <strain evidence="6 7">TM138-S3</strain>
    </source>
</reference>
<dbReference type="GO" id="GO:0005840">
    <property type="term" value="C:ribosome"/>
    <property type="evidence" value="ECO:0007669"/>
    <property type="project" value="UniProtKB-KW"/>
</dbReference>
<dbReference type="GeneID" id="96002507"/>
<dbReference type="RefSeq" id="XP_069233364.1">
    <property type="nucleotide sequence ID" value="XM_069369669.1"/>
</dbReference>
<dbReference type="Gene3D" id="3.40.1370.10">
    <property type="match status" value="1"/>
</dbReference>
<evidence type="ECO:0000256" key="5">
    <source>
        <dbReference type="SAM" id="MobiDB-lite"/>
    </source>
</evidence>
<dbReference type="InterPro" id="IPR013005">
    <property type="entry name" value="Ribosomal_uL4-like"/>
</dbReference>
<evidence type="ECO:0000313" key="6">
    <source>
        <dbReference type="EMBL" id="KAL1590259.1"/>
    </source>
</evidence>
<sequence length="342" mass="38198">MASRRAAGPAKQLFSGFRLSQRASQQPCLARGMATTTEAPNATLSKTYDDAHLASAPTEPVLKDNVSVPPPNTQQSAPTPRSFRPTRNPFLSTTQCTLYDFPSFEPTAFATYPSTHLQVPMRKDLLHRAVIYEGDMTRQGTASTKWRKEVHGSNRKVRPQKGTGSARLGDKKSPMLKGGGVAFGPKPRDFSTELPKKIYHRAFRTAISYRYSKGELIVVDGDIEIDVADGSLERYMRDFLAWQNMGRGGGRTLFVTLDRRENLFTALEGENMGRHARALEVDYVDVKDMLELGRVVIEKAALEAMFLEYQSDVLDMHAFGNKRPHGIRRLEALGRSDKLYNA</sequence>
<dbReference type="PANTHER" id="PTHR10746:SF6">
    <property type="entry name" value="LARGE RIBOSOMAL SUBUNIT PROTEIN UL4M"/>
    <property type="match status" value="1"/>
</dbReference>
<dbReference type="InterPro" id="IPR023574">
    <property type="entry name" value="Ribosomal_uL4_dom_sf"/>
</dbReference>
<evidence type="ECO:0000256" key="3">
    <source>
        <dbReference type="ARBA" id="ARBA00023274"/>
    </source>
</evidence>
<dbReference type="Proteomes" id="UP000803884">
    <property type="component" value="Unassembled WGS sequence"/>
</dbReference>
<keyword evidence="7" id="KW-1185">Reference proteome</keyword>
<accession>A0AB34KZ09</accession>
<keyword evidence="3" id="KW-0687">Ribonucleoprotein</keyword>
<dbReference type="GO" id="GO:0006412">
    <property type="term" value="P:translation"/>
    <property type="evidence" value="ECO:0007669"/>
    <property type="project" value="InterPro"/>
</dbReference>
<dbReference type="SUPFAM" id="SSF52166">
    <property type="entry name" value="Ribosomal protein L4"/>
    <property type="match status" value="1"/>
</dbReference>
<organism evidence="6 7">
    <name type="scientific">Cladosporium halotolerans</name>
    <dbReference type="NCBI Taxonomy" id="1052096"/>
    <lineage>
        <taxon>Eukaryota</taxon>
        <taxon>Fungi</taxon>
        <taxon>Dikarya</taxon>
        <taxon>Ascomycota</taxon>
        <taxon>Pezizomycotina</taxon>
        <taxon>Dothideomycetes</taxon>
        <taxon>Dothideomycetidae</taxon>
        <taxon>Cladosporiales</taxon>
        <taxon>Cladosporiaceae</taxon>
        <taxon>Cladosporium</taxon>
    </lineage>
</organism>
<evidence type="ECO:0000256" key="4">
    <source>
        <dbReference type="ARBA" id="ARBA00040565"/>
    </source>
</evidence>